<evidence type="ECO:0000313" key="3">
    <source>
        <dbReference type="Proteomes" id="UP000193067"/>
    </source>
</evidence>
<sequence>MAAATRTFVVFKDEPEVVATPPAENSNNSSATFVVAPPPGPLLVFAPDKENIDPFTGSRASADDMGKKRKPALAVKAQPTSPTKRLKPLAEKETKKPLATKSTSKKPLSSKSRATDKKVKRVPSKRSASSATRVHREPSLPRVAEERELVDQATIDSKCRDLTVLPLADISEAHDIPSPKSEGCNEEGASGAEAKMQASEFKAVEGRDTSPASQPEEVPSSVVSPTTSAFSTPERKKIYSAFTFTSPSPASKRFATSRGSSVDRFSDAAF</sequence>
<name>A0A1Y2IJZ4_TRAC3</name>
<dbReference type="Proteomes" id="UP000193067">
    <property type="component" value="Unassembled WGS sequence"/>
</dbReference>
<gene>
    <name evidence="2" type="ORF">PYCCODRAFT_1445722</name>
</gene>
<dbReference type="STRING" id="1353009.A0A1Y2IJZ4"/>
<dbReference type="AlphaFoldDB" id="A0A1Y2IJZ4"/>
<evidence type="ECO:0000256" key="1">
    <source>
        <dbReference type="SAM" id="MobiDB-lite"/>
    </source>
</evidence>
<feature type="region of interest" description="Disordered" evidence="1">
    <location>
        <begin position="170"/>
        <end position="270"/>
    </location>
</feature>
<reference evidence="2 3" key="1">
    <citation type="journal article" date="2015" name="Biotechnol. Biofuels">
        <title>Enhanced degradation of softwood versus hardwood by the white-rot fungus Pycnoporus coccineus.</title>
        <authorList>
            <person name="Couturier M."/>
            <person name="Navarro D."/>
            <person name="Chevret D."/>
            <person name="Henrissat B."/>
            <person name="Piumi F."/>
            <person name="Ruiz-Duenas F.J."/>
            <person name="Martinez A.T."/>
            <person name="Grigoriev I.V."/>
            <person name="Riley R."/>
            <person name="Lipzen A."/>
            <person name="Berrin J.G."/>
            <person name="Master E.R."/>
            <person name="Rosso M.N."/>
        </authorList>
    </citation>
    <scope>NUCLEOTIDE SEQUENCE [LARGE SCALE GENOMIC DNA]</scope>
    <source>
        <strain evidence="2 3">BRFM310</strain>
    </source>
</reference>
<feature type="compositionally biased region" description="Low complexity" evidence="1">
    <location>
        <begin position="100"/>
        <end position="112"/>
    </location>
</feature>
<feature type="compositionally biased region" description="Basic and acidic residues" evidence="1">
    <location>
        <begin position="134"/>
        <end position="150"/>
    </location>
</feature>
<feature type="region of interest" description="Disordered" evidence="1">
    <location>
        <begin position="45"/>
        <end position="155"/>
    </location>
</feature>
<feature type="compositionally biased region" description="Low complexity" evidence="1">
    <location>
        <begin position="210"/>
        <end position="232"/>
    </location>
</feature>
<dbReference type="OrthoDB" id="3265369at2759"/>
<keyword evidence="3" id="KW-1185">Reference proteome</keyword>
<protein>
    <submittedName>
        <fullName evidence="2">Uncharacterized protein</fullName>
    </submittedName>
</protein>
<evidence type="ECO:0000313" key="2">
    <source>
        <dbReference type="EMBL" id="OSD01470.1"/>
    </source>
</evidence>
<accession>A0A1Y2IJZ4</accession>
<organism evidence="2 3">
    <name type="scientific">Trametes coccinea (strain BRFM310)</name>
    <name type="common">Pycnoporus coccineus</name>
    <dbReference type="NCBI Taxonomy" id="1353009"/>
    <lineage>
        <taxon>Eukaryota</taxon>
        <taxon>Fungi</taxon>
        <taxon>Dikarya</taxon>
        <taxon>Basidiomycota</taxon>
        <taxon>Agaricomycotina</taxon>
        <taxon>Agaricomycetes</taxon>
        <taxon>Polyporales</taxon>
        <taxon>Polyporaceae</taxon>
        <taxon>Trametes</taxon>
    </lineage>
</organism>
<dbReference type="EMBL" id="KZ084111">
    <property type="protein sequence ID" value="OSD01470.1"/>
    <property type="molecule type" value="Genomic_DNA"/>
</dbReference>
<proteinExistence type="predicted"/>